<dbReference type="PROSITE" id="PS51352">
    <property type="entry name" value="THIOREDOXIN_2"/>
    <property type="match status" value="1"/>
</dbReference>
<evidence type="ECO:0000259" key="5">
    <source>
        <dbReference type="PROSITE" id="PS51352"/>
    </source>
</evidence>
<evidence type="ECO:0000256" key="2">
    <source>
        <dbReference type="ARBA" id="ARBA00022748"/>
    </source>
</evidence>
<dbReference type="PANTHER" id="PTHR42852:SF6">
    <property type="entry name" value="THIOL:DISULFIDE INTERCHANGE PROTEIN DSBE"/>
    <property type="match status" value="1"/>
</dbReference>
<dbReference type="InterPro" id="IPR050553">
    <property type="entry name" value="Thioredoxin_ResA/DsbE_sf"/>
</dbReference>
<dbReference type="InterPro" id="IPR013740">
    <property type="entry name" value="Redoxin"/>
</dbReference>
<keyword evidence="2" id="KW-0201">Cytochrome c-type biogenesis</keyword>
<evidence type="ECO:0000256" key="4">
    <source>
        <dbReference type="ARBA" id="ARBA00023284"/>
    </source>
</evidence>
<name>A0A6J6HL33_9ZZZZ</name>
<evidence type="ECO:0000256" key="3">
    <source>
        <dbReference type="ARBA" id="ARBA00023157"/>
    </source>
</evidence>
<gene>
    <name evidence="6" type="ORF">UFOPK1889_00184</name>
</gene>
<dbReference type="PROSITE" id="PS00194">
    <property type="entry name" value="THIOREDOXIN_1"/>
    <property type="match status" value="1"/>
</dbReference>
<keyword evidence="3" id="KW-1015">Disulfide bond</keyword>
<organism evidence="6">
    <name type="scientific">freshwater metagenome</name>
    <dbReference type="NCBI Taxonomy" id="449393"/>
    <lineage>
        <taxon>unclassified sequences</taxon>
        <taxon>metagenomes</taxon>
        <taxon>ecological metagenomes</taxon>
    </lineage>
</organism>
<dbReference type="AlphaFoldDB" id="A0A6J6HL33"/>
<protein>
    <submittedName>
        <fullName evidence="6">Unannotated protein</fullName>
    </submittedName>
</protein>
<accession>A0A6J6HL33</accession>
<dbReference type="Gene3D" id="3.40.30.10">
    <property type="entry name" value="Glutaredoxin"/>
    <property type="match status" value="1"/>
</dbReference>
<feature type="domain" description="Thioredoxin" evidence="5">
    <location>
        <begin position="34"/>
        <end position="190"/>
    </location>
</feature>
<dbReference type="GO" id="GO:0017004">
    <property type="term" value="P:cytochrome complex assembly"/>
    <property type="evidence" value="ECO:0007669"/>
    <property type="project" value="UniProtKB-KW"/>
</dbReference>
<dbReference type="InterPro" id="IPR036249">
    <property type="entry name" value="Thioredoxin-like_sf"/>
</dbReference>
<keyword evidence="4" id="KW-0676">Redox-active center</keyword>
<sequence>MKWNRRKTFIAVPLIVLFVSVVGGWALSRSSDSVDVNLTKTSVEADPTIGTNVANTGKQFSFVELTDNATGEKGTIAPAGKPMVVNFWFSTCEPCKREMPALSAASAKYGKKVDFIGINPNDTTEVATAFLKKYKITYPTFLDDGSQMAKAGVAIMPTTYFLDAMGNIVAQQSGELKTSEIDRIITSDLGVTL</sequence>
<dbReference type="PANTHER" id="PTHR42852">
    <property type="entry name" value="THIOL:DISULFIDE INTERCHANGE PROTEIN DSBE"/>
    <property type="match status" value="1"/>
</dbReference>
<dbReference type="GO" id="GO:0016491">
    <property type="term" value="F:oxidoreductase activity"/>
    <property type="evidence" value="ECO:0007669"/>
    <property type="project" value="InterPro"/>
</dbReference>
<dbReference type="InterPro" id="IPR013766">
    <property type="entry name" value="Thioredoxin_domain"/>
</dbReference>
<dbReference type="GO" id="GO:0030313">
    <property type="term" value="C:cell envelope"/>
    <property type="evidence" value="ECO:0007669"/>
    <property type="project" value="UniProtKB-SubCell"/>
</dbReference>
<comment type="subcellular location">
    <subcellularLocation>
        <location evidence="1">Cell envelope</location>
    </subcellularLocation>
</comment>
<dbReference type="EMBL" id="CAEZUZ010000015">
    <property type="protein sequence ID" value="CAB4609398.1"/>
    <property type="molecule type" value="Genomic_DNA"/>
</dbReference>
<dbReference type="SUPFAM" id="SSF52833">
    <property type="entry name" value="Thioredoxin-like"/>
    <property type="match status" value="1"/>
</dbReference>
<dbReference type="Pfam" id="PF08534">
    <property type="entry name" value="Redoxin"/>
    <property type="match status" value="1"/>
</dbReference>
<evidence type="ECO:0000256" key="1">
    <source>
        <dbReference type="ARBA" id="ARBA00004196"/>
    </source>
</evidence>
<dbReference type="InterPro" id="IPR017937">
    <property type="entry name" value="Thioredoxin_CS"/>
</dbReference>
<dbReference type="CDD" id="cd02966">
    <property type="entry name" value="TlpA_like_family"/>
    <property type="match status" value="1"/>
</dbReference>
<proteinExistence type="predicted"/>
<reference evidence="6" key="1">
    <citation type="submission" date="2020-05" db="EMBL/GenBank/DDBJ databases">
        <authorList>
            <person name="Chiriac C."/>
            <person name="Salcher M."/>
            <person name="Ghai R."/>
            <person name="Kavagutti S V."/>
        </authorList>
    </citation>
    <scope>NUCLEOTIDE SEQUENCE</scope>
</reference>
<evidence type="ECO:0000313" key="6">
    <source>
        <dbReference type="EMBL" id="CAB4609398.1"/>
    </source>
</evidence>